<evidence type="ECO:0008006" key="4">
    <source>
        <dbReference type="Google" id="ProtNLM"/>
    </source>
</evidence>
<accession>A0ABQ6JE93</accession>
<gene>
    <name evidence="2" type="ORF">GCM10025868_17380</name>
</gene>
<dbReference type="SUPFAM" id="SSF103473">
    <property type="entry name" value="MFS general substrate transporter"/>
    <property type="match status" value="1"/>
</dbReference>
<evidence type="ECO:0000313" key="2">
    <source>
        <dbReference type="EMBL" id="GMA86488.1"/>
    </source>
</evidence>
<sequence>MPIFAHDLGAGGAGTAYGVLLFANGAGGVIGGVLLEATGRIRPTVRTAVVSTLVYGVTTLGFALTGSTSRPSACCSWAASPTWPRCRSARPSCRRAPAADRGRVVGLYGMSANGLRAGSGFTVGLLGAAVGVHVSLGLSAAALVLGTLLAGVVALRALRPTTT</sequence>
<dbReference type="InterPro" id="IPR036259">
    <property type="entry name" value="MFS_trans_sf"/>
</dbReference>
<dbReference type="EMBL" id="BSUZ01000001">
    <property type="protein sequence ID" value="GMA86488.1"/>
    <property type="molecule type" value="Genomic_DNA"/>
</dbReference>
<keyword evidence="1" id="KW-1133">Transmembrane helix</keyword>
<reference evidence="3" key="1">
    <citation type="journal article" date="2019" name="Int. J. Syst. Evol. Microbiol.">
        <title>The Global Catalogue of Microorganisms (GCM) 10K type strain sequencing project: providing services to taxonomists for standard genome sequencing and annotation.</title>
        <authorList>
            <consortium name="The Broad Institute Genomics Platform"/>
            <consortium name="The Broad Institute Genome Sequencing Center for Infectious Disease"/>
            <person name="Wu L."/>
            <person name="Ma J."/>
        </authorList>
    </citation>
    <scope>NUCLEOTIDE SEQUENCE [LARGE SCALE GENOMIC DNA]</scope>
    <source>
        <strain evidence="3">NBRC 108730</strain>
    </source>
</reference>
<proteinExistence type="predicted"/>
<evidence type="ECO:0000256" key="1">
    <source>
        <dbReference type="SAM" id="Phobius"/>
    </source>
</evidence>
<keyword evidence="1" id="KW-0812">Transmembrane</keyword>
<feature type="transmembrane region" description="Helical" evidence="1">
    <location>
        <begin position="16"/>
        <end position="35"/>
    </location>
</feature>
<comment type="caution">
    <text evidence="2">The sequence shown here is derived from an EMBL/GenBank/DDBJ whole genome shotgun (WGS) entry which is preliminary data.</text>
</comment>
<evidence type="ECO:0000313" key="3">
    <source>
        <dbReference type="Proteomes" id="UP001157017"/>
    </source>
</evidence>
<name>A0ABQ6JE93_9ACTN</name>
<dbReference type="Proteomes" id="UP001157017">
    <property type="component" value="Unassembled WGS sequence"/>
</dbReference>
<organism evidence="2 3">
    <name type="scientific">Angustibacter aerolatus</name>
    <dbReference type="NCBI Taxonomy" id="1162965"/>
    <lineage>
        <taxon>Bacteria</taxon>
        <taxon>Bacillati</taxon>
        <taxon>Actinomycetota</taxon>
        <taxon>Actinomycetes</taxon>
        <taxon>Kineosporiales</taxon>
        <taxon>Kineosporiaceae</taxon>
    </lineage>
</organism>
<protein>
    <recommendedName>
        <fullName evidence="4">Major facilitator superfamily (MFS) profile domain-containing protein</fullName>
    </recommendedName>
</protein>
<feature type="transmembrane region" description="Helical" evidence="1">
    <location>
        <begin position="136"/>
        <end position="158"/>
    </location>
</feature>
<keyword evidence="1" id="KW-0472">Membrane</keyword>
<keyword evidence="3" id="KW-1185">Reference proteome</keyword>